<keyword evidence="5" id="KW-0677">Repeat</keyword>
<protein>
    <recommendedName>
        <fullName evidence="13">CRM domain-containing protein</fullName>
    </recommendedName>
</protein>
<keyword evidence="15" id="KW-1185">Reference proteome</keyword>
<dbReference type="PANTHER" id="PTHR31846:SF20">
    <property type="entry name" value="CRM-DOMAIN CONTAINING FACTOR CFM2, CHLOROPLASTIC"/>
    <property type="match status" value="1"/>
</dbReference>
<sequence>MLLPATNFHLPYSPSSLFVFPHLFPIRKTQTKYLLRCSASDTPTPTRTRTSSPIKRIAERLRSLGITEPTPTPAPTPSPSDEIHVAFPHELPKRSVGHAFEPSWTTPLNPVPLPGSGIAVLSRDEVARQRNVKEEELQRRKVKVPTLAELSLPDSEIRRLTTLGFRSKQKVRVAKAGITERIVNVIHERWRHSEVVRIVCEDLCMFDLRRTHDLLEKKTGGLVVWRSGRTIILYRGADYKCPYFLQDDVKKHDNTGDALQYMGGDDKICDERESLTSETNSGTSAMHDSNAETAQPALLLGVGTPNIVRFQLPGEAELTEDADYLLKGLGPRFTDWWGYDPQPIDGDLLPAFVHGYRKPFRLLPYGVKPKLTDDEMTTLKRLGRPLPCHFALGKNRKLHGLAAAIIKLWERCEIAKIAVKRGVRNTSSNIMAKELKCLTGGILLSRDREFIVLYRGKDFLPAAVSSAIRQRRNIGIHNLNAAVSTSIKQRRNRSIGTYQLKPGNSSPVTFTLGQNDGTIKCDSKGNGMTFQKDTKHRMLTKAEGVIKRTSIKLAMALEKKAKAEKLLVELENVESPQVRIDKEGITKEERYMLRRIGLKMKPFLLLGRRGVFDGTMENIHLHWKYRELSKIICKGNHEDVEQLAWTLEAESGGILVAVERVSKGYAIILYRGKNYRRPACLRPQTLLNKKQALKRSIEAQRCESLKCRILQLDKKINELKLKMVDVKEHNSEQIAEVLRFDLEHPVELIDGGGAYQDEPENSINWNSPEEASVDNQQAMQEDPAELIDGGGAYQYEPENSVNWNSSQETSVDNQLAIQEHPIELIDGGGAYQDEPENFINWNSPEEASFDNQKAIKEHPIKLIVDGADQGEPEKNSINWNSLKEASVDSQQEIQKHPVKLDGAHQGKPENSINWNSLEEASVHKQAIQEHPVVQLDDGGAHHSEPENFVNLTSKNASVYNQQGIQVRPVELIDGRGAHQGEPESWPDLVHKKRLLDGVNDSGVDTEHCVSNSKAMESSISLSKSDSEPSAPLINMSSNELLSRSVCLSSKERLILRKQALQMIKEPVLAIGKSNIVSGVVKTIKAHFRKHPLAIVDVKGRAKGTSVQELVFKLEQETGAVLVSREPSKVILYRGWWAVETPSPAVNVNKVGQEKETMPSVSPASTLRVWNRGRRMSGKRRISRTGKRGITRTGSKSIRSSRR</sequence>
<evidence type="ECO:0000256" key="7">
    <source>
        <dbReference type="ARBA" id="ARBA00022946"/>
    </source>
</evidence>
<evidence type="ECO:0000256" key="8">
    <source>
        <dbReference type="ARBA" id="ARBA00023187"/>
    </source>
</evidence>
<keyword evidence="4" id="KW-0507">mRNA processing</keyword>
<dbReference type="AlphaFoldDB" id="A0AAN9FGY2"/>
<keyword evidence="3" id="KW-0934">Plastid</keyword>
<keyword evidence="2" id="KW-0150">Chloroplast</keyword>
<feature type="coiled-coil region" evidence="11">
    <location>
        <begin position="702"/>
        <end position="729"/>
    </location>
</feature>
<dbReference type="PANTHER" id="PTHR31846">
    <property type="entry name" value="CRS1 / YHBY (CRM) DOMAIN-CONTAINING PROTEIN"/>
    <property type="match status" value="1"/>
</dbReference>
<accession>A0AAN9FGY2</accession>
<keyword evidence="9" id="KW-0687">Ribonucleoprotein</keyword>
<evidence type="ECO:0000256" key="4">
    <source>
        <dbReference type="ARBA" id="ARBA00022664"/>
    </source>
</evidence>
<gene>
    <name evidence="14" type="ORF">RJT34_27838</name>
</gene>
<evidence type="ECO:0000256" key="5">
    <source>
        <dbReference type="ARBA" id="ARBA00022737"/>
    </source>
</evidence>
<dbReference type="GO" id="GO:1990904">
    <property type="term" value="C:ribonucleoprotein complex"/>
    <property type="evidence" value="ECO:0007669"/>
    <property type="project" value="UniProtKB-KW"/>
</dbReference>
<dbReference type="FunFam" id="3.30.110.60:FF:000003">
    <property type="entry name" value="CRM-domain containing factor CFM3B, chloroplastic"/>
    <property type="match status" value="1"/>
</dbReference>
<feature type="domain" description="CRM" evidence="13">
    <location>
        <begin position="1045"/>
        <end position="1144"/>
    </location>
</feature>
<evidence type="ECO:0000256" key="3">
    <source>
        <dbReference type="ARBA" id="ARBA00022640"/>
    </source>
</evidence>
<dbReference type="Gene3D" id="3.30.110.60">
    <property type="entry name" value="YhbY-like"/>
    <property type="match status" value="4"/>
</dbReference>
<name>A0AAN9FGY2_CLITE</name>
<feature type="region of interest" description="Disordered" evidence="12">
    <location>
        <begin position="1174"/>
        <end position="1202"/>
    </location>
</feature>
<comment type="caution">
    <text evidence="14">The sequence shown here is derived from an EMBL/GenBank/DDBJ whole genome shotgun (WGS) entry which is preliminary data.</text>
</comment>
<dbReference type="InterPro" id="IPR045278">
    <property type="entry name" value="CRS1/CFM2/CFM3"/>
</dbReference>
<keyword evidence="6 10" id="KW-0694">RNA-binding</keyword>
<evidence type="ECO:0000256" key="6">
    <source>
        <dbReference type="ARBA" id="ARBA00022884"/>
    </source>
</evidence>
<feature type="compositionally biased region" description="Basic residues" evidence="12">
    <location>
        <begin position="1174"/>
        <end position="1189"/>
    </location>
</feature>
<dbReference type="GO" id="GO:0000373">
    <property type="term" value="P:Group II intron splicing"/>
    <property type="evidence" value="ECO:0007669"/>
    <property type="project" value="UniProtKB-ARBA"/>
</dbReference>
<dbReference type="EMBL" id="JAYKXN010000007">
    <property type="protein sequence ID" value="KAK7271713.1"/>
    <property type="molecule type" value="Genomic_DNA"/>
</dbReference>
<comment type="subcellular location">
    <subcellularLocation>
        <location evidence="1">Plastid</location>
        <location evidence="1">Chloroplast</location>
    </subcellularLocation>
</comment>
<feature type="domain" description="CRM" evidence="13">
    <location>
        <begin position="583"/>
        <end position="682"/>
    </location>
</feature>
<feature type="compositionally biased region" description="Polar residues" evidence="12">
    <location>
        <begin position="1191"/>
        <end position="1202"/>
    </location>
</feature>
<dbReference type="GO" id="GO:0009507">
    <property type="term" value="C:chloroplast"/>
    <property type="evidence" value="ECO:0007669"/>
    <property type="project" value="UniProtKB-SubCell"/>
</dbReference>
<dbReference type="FunFam" id="3.30.110.60:FF:000002">
    <property type="entry name" value="CRS2-associated factor 1, chloroplastic"/>
    <property type="match status" value="2"/>
</dbReference>
<feature type="domain" description="CRM" evidence="13">
    <location>
        <begin position="369"/>
        <end position="466"/>
    </location>
</feature>
<evidence type="ECO:0000259" key="13">
    <source>
        <dbReference type="PROSITE" id="PS51295"/>
    </source>
</evidence>
<dbReference type="SUPFAM" id="SSF75471">
    <property type="entry name" value="YhbY-like"/>
    <property type="match status" value="4"/>
</dbReference>
<evidence type="ECO:0000256" key="1">
    <source>
        <dbReference type="ARBA" id="ARBA00004229"/>
    </source>
</evidence>
<keyword evidence="7" id="KW-0809">Transit peptide</keyword>
<evidence type="ECO:0000256" key="9">
    <source>
        <dbReference type="ARBA" id="ARBA00023274"/>
    </source>
</evidence>
<organism evidence="14 15">
    <name type="scientific">Clitoria ternatea</name>
    <name type="common">Butterfly pea</name>
    <dbReference type="NCBI Taxonomy" id="43366"/>
    <lineage>
        <taxon>Eukaryota</taxon>
        <taxon>Viridiplantae</taxon>
        <taxon>Streptophyta</taxon>
        <taxon>Embryophyta</taxon>
        <taxon>Tracheophyta</taxon>
        <taxon>Spermatophyta</taxon>
        <taxon>Magnoliopsida</taxon>
        <taxon>eudicotyledons</taxon>
        <taxon>Gunneridae</taxon>
        <taxon>Pentapetalae</taxon>
        <taxon>rosids</taxon>
        <taxon>fabids</taxon>
        <taxon>Fabales</taxon>
        <taxon>Fabaceae</taxon>
        <taxon>Papilionoideae</taxon>
        <taxon>50 kb inversion clade</taxon>
        <taxon>NPAAA clade</taxon>
        <taxon>indigoferoid/millettioid clade</taxon>
        <taxon>Phaseoleae</taxon>
        <taxon>Clitoria</taxon>
    </lineage>
</organism>
<dbReference type="SMART" id="SM01103">
    <property type="entry name" value="CRS1_YhbY"/>
    <property type="match status" value="4"/>
</dbReference>
<dbReference type="InterPro" id="IPR035920">
    <property type="entry name" value="YhbY-like_sf"/>
</dbReference>
<dbReference type="GO" id="GO:0003729">
    <property type="term" value="F:mRNA binding"/>
    <property type="evidence" value="ECO:0007669"/>
    <property type="project" value="InterPro"/>
</dbReference>
<evidence type="ECO:0000313" key="14">
    <source>
        <dbReference type="EMBL" id="KAK7271713.1"/>
    </source>
</evidence>
<dbReference type="Proteomes" id="UP001359559">
    <property type="component" value="Unassembled WGS sequence"/>
</dbReference>
<proteinExistence type="predicted"/>
<keyword evidence="11" id="KW-0175">Coiled coil</keyword>
<feature type="domain" description="CRM" evidence="13">
    <location>
        <begin position="150"/>
        <end position="246"/>
    </location>
</feature>
<dbReference type="Pfam" id="PF01985">
    <property type="entry name" value="CRS1_YhbY"/>
    <property type="match status" value="4"/>
</dbReference>
<evidence type="ECO:0000256" key="2">
    <source>
        <dbReference type="ARBA" id="ARBA00022528"/>
    </source>
</evidence>
<evidence type="ECO:0000256" key="10">
    <source>
        <dbReference type="PROSITE-ProRule" id="PRU00626"/>
    </source>
</evidence>
<reference evidence="14 15" key="1">
    <citation type="submission" date="2024-01" db="EMBL/GenBank/DDBJ databases">
        <title>The genomes of 5 underutilized Papilionoideae crops provide insights into root nodulation and disease resistance.</title>
        <authorList>
            <person name="Yuan L."/>
        </authorList>
    </citation>
    <scope>NUCLEOTIDE SEQUENCE [LARGE SCALE GENOMIC DNA]</scope>
    <source>
        <strain evidence="14">LY-2023</strain>
        <tissue evidence="14">Leaf</tissue>
    </source>
</reference>
<keyword evidence="8" id="KW-0508">mRNA splicing</keyword>
<dbReference type="GO" id="GO:0006397">
    <property type="term" value="P:mRNA processing"/>
    <property type="evidence" value="ECO:0007669"/>
    <property type="project" value="UniProtKB-KW"/>
</dbReference>
<evidence type="ECO:0000256" key="11">
    <source>
        <dbReference type="SAM" id="Coils"/>
    </source>
</evidence>
<dbReference type="PROSITE" id="PS51295">
    <property type="entry name" value="CRM"/>
    <property type="match status" value="4"/>
</dbReference>
<evidence type="ECO:0000313" key="15">
    <source>
        <dbReference type="Proteomes" id="UP001359559"/>
    </source>
</evidence>
<feature type="region of interest" description="Disordered" evidence="12">
    <location>
        <begin position="62"/>
        <end position="84"/>
    </location>
</feature>
<dbReference type="InterPro" id="IPR001890">
    <property type="entry name" value="RNA-binding_CRM"/>
</dbReference>
<evidence type="ECO:0000256" key="12">
    <source>
        <dbReference type="SAM" id="MobiDB-lite"/>
    </source>
</evidence>